<evidence type="ECO:0000256" key="9">
    <source>
        <dbReference type="ARBA" id="ARBA00030128"/>
    </source>
</evidence>
<dbReference type="PROSITE" id="PS50052">
    <property type="entry name" value="GUANYLATE_KINASE_2"/>
    <property type="match status" value="1"/>
</dbReference>
<dbReference type="GO" id="GO:0005524">
    <property type="term" value="F:ATP binding"/>
    <property type="evidence" value="ECO:0007669"/>
    <property type="project" value="UniProtKB-UniRule"/>
</dbReference>
<dbReference type="InterPro" id="IPR008144">
    <property type="entry name" value="Guanylate_kin-like_dom"/>
</dbReference>
<organism evidence="13 14">
    <name type="scientific">Motilibacter rhizosphaerae</name>
    <dbReference type="NCBI Taxonomy" id="598652"/>
    <lineage>
        <taxon>Bacteria</taxon>
        <taxon>Bacillati</taxon>
        <taxon>Actinomycetota</taxon>
        <taxon>Actinomycetes</taxon>
        <taxon>Motilibacterales</taxon>
        <taxon>Motilibacteraceae</taxon>
        <taxon>Motilibacter</taxon>
    </lineage>
</organism>
<dbReference type="InterPro" id="IPR027417">
    <property type="entry name" value="P-loop_NTPase"/>
</dbReference>
<dbReference type="InterPro" id="IPR020590">
    <property type="entry name" value="Guanylate_kinase_CS"/>
</dbReference>
<gene>
    <name evidence="11" type="primary">gmk</name>
    <name evidence="13" type="ORF">EV189_1155</name>
</gene>
<dbReference type="InterPro" id="IPR017665">
    <property type="entry name" value="Guanylate_kinase"/>
</dbReference>
<evidence type="ECO:0000313" key="14">
    <source>
        <dbReference type="Proteomes" id="UP000293638"/>
    </source>
</evidence>
<keyword evidence="14" id="KW-1185">Reference proteome</keyword>
<dbReference type="PROSITE" id="PS00856">
    <property type="entry name" value="GUANYLATE_KINASE_1"/>
    <property type="match status" value="1"/>
</dbReference>
<dbReference type="FunFam" id="3.30.63.10:FF:000002">
    <property type="entry name" value="Guanylate kinase 1"/>
    <property type="match status" value="1"/>
</dbReference>
<dbReference type="Gene3D" id="3.40.50.300">
    <property type="entry name" value="P-loop containing nucleotide triphosphate hydrolases"/>
    <property type="match status" value="1"/>
</dbReference>
<evidence type="ECO:0000259" key="12">
    <source>
        <dbReference type="PROSITE" id="PS50052"/>
    </source>
</evidence>
<evidence type="ECO:0000256" key="10">
    <source>
        <dbReference type="ARBA" id="ARBA00048594"/>
    </source>
</evidence>
<dbReference type="PANTHER" id="PTHR23117">
    <property type="entry name" value="GUANYLATE KINASE-RELATED"/>
    <property type="match status" value="1"/>
</dbReference>
<reference evidence="13 14" key="1">
    <citation type="submission" date="2019-02" db="EMBL/GenBank/DDBJ databases">
        <title>Genomic Encyclopedia of Type Strains, Phase IV (KMG-IV): sequencing the most valuable type-strain genomes for metagenomic binning, comparative biology and taxonomic classification.</title>
        <authorList>
            <person name="Goeker M."/>
        </authorList>
    </citation>
    <scope>NUCLEOTIDE SEQUENCE [LARGE SCALE GENOMIC DNA]</scope>
    <source>
        <strain evidence="13 14">DSM 45622</strain>
    </source>
</reference>
<feature type="binding site" evidence="11">
    <location>
        <begin position="9"/>
        <end position="16"/>
    </location>
    <ligand>
        <name>ATP</name>
        <dbReference type="ChEBI" id="CHEBI:30616"/>
    </ligand>
</feature>
<dbReference type="InterPro" id="IPR008145">
    <property type="entry name" value="GK/Ca_channel_bsu"/>
</dbReference>
<dbReference type="EC" id="2.7.4.8" evidence="3 11"/>
<evidence type="ECO:0000256" key="8">
    <source>
        <dbReference type="ARBA" id="ARBA00022840"/>
    </source>
</evidence>
<comment type="similarity">
    <text evidence="2 11">Belongs to the guanylate kinase family.</text>
</comment>
<evidence type="ECO:0000313" key="13">
    <source>
        <dbReference type="EMBL" id="RZS89392.1"/>
    </source>
</evidence>
<dbReference type="HAMAP" id="MF_00328">
    <property type="entry name" value="Guanylate_kinase"/>
    <property type="match status" value="1"/>
</dbReference>
<dbReference type="NCBIfam" id="TIGR03263">
    <property type="entry name" value="guanyl_kin"/>
    <property type="match status" value="1"/>
</dbReference>
<evidence type="ECO:0000256" key="5">
    <source>
        <dbReference type="ARBA" id="ARBA00022679"/>
    </source>
</evidence>
<evidence type="ECO:0000256" key="2">
    <source>
        <dbReference type="ARBA" id="ARBA00005790"/>
    </source>
</evidence>
<comment type="subcellular location">
    <subcellularLocation>
        <location evidence="11">Cytoplasm</location>
    </subcellularLocation>
</comment>
<evidence type="ECO:0000256" key="3">
    <source>
        <dbReference type="ARBA" id="ARBA00012961"/>
    </source>
</evidence>
<dbReference type="AlphaFoldDB" id="A0A4Q7NSP0"/>
<dbReference type="PANTHER" id="PTHR23117:SF13">
    <property type="entry name" value="GUANYLATE KINASE"/>
    <property type="match status" value="1"/>
</dbReference>
<comment type="caution">
    <text evidence="13">The sequence shown here is derived from an EMBL/GenBank/DDBJ whole genome shotgun (WGS) entry which is preliminary data.</text>
</comment>
<dbReference type="EMBL" id="SGXD01000002">
    <property type="protein sequence ID" value="RZS89392.1"/>
    <property type="molecule type" value="Genomic_DNA"/>
</dbReference>
<evidence type="ECO:0000256" key="11">
    <source>
        <dbReference type="HAMAP-Rule" id="MF_00328"/>
    </source>
</evidence>
<evidence type="ECO:0000256" key="4">
    <source>
        <dbReference type="ARBA" id="ARBA00016296"/>
    </source>
</evidence>
<dbReference type="SMART" id="SM00072">
    <property type="entry name" value="GuKc"/>
    <property type="match status" value="1"/>
</dbReference>
<dbReference type="Gene3D" id="3.30.63.10">
    <property type="entry name" value="Guanylate Kinase phosphate binding domain"/>
    <property type="match status" value="1"/>
</dbReference>
<dbReference type="SUPFAM" id="SSF52540">
    <property type="entry name" value="P-loop containing nucleoside triphosphate hydrolases"/>
    <property type="match status" value="1"/>
</dbReference>
<evidence type="ECO:0000256" key="1">
    <source>
        <dbReference type="ARBA" id="ARBA00003531"/>
    </source>
</evidence>
<keyword evidence="5 11" id="KW-0808">Transferase</keyword>
<dbReference type="GO" id="GO:0004385">
    <property type="term" value="F:GMP kinase activity"/>
    <property type="evidence" value="ECO:0007669"/>
    <property type="project" value="UniProtKB-UniRule"/>
</dbReference>
<dbReference type="RefSeq" id="WP_231116111.1">
    <property type="nucleotide sequence ID" value="NZ_SGXD01000002.1"/>
</dbReference>
<dbReference type="GO" id="GO:0005829">
    <property type="term" value="C:cytosol"/>
    <property type="evidence" value="ECO:0007669"/>
    <property type="project" value="TreeGrafter"/>
</dbReference>
<dbReference type="CDD" id="cd00071">
    <property type="entry name" value="GMPK"/>
    <property type="match status" value="1"/>
</dbReference>
<accession>A0A4Q7NSP0</accession>
<comment type="catalytic activity">
    <reaction evidence="10 11">
        <text>GMP + ATP = GDP + ADP</text>
        <dbReference type="Rhea" id="RHEA:20780"/>
        <dbReference type="ChEBI" id="CHEBI:30616"/>
        <dbReference type="ChEBI" id="CHEBI:58115"/>
        <dbReference type="ChEBI" id="CHEBI:58189"/>
        <dbReference type="ChEBI" id="CHEBI:456216"/>
        <dbReference type="EC" id="2.7.4.8"/>
    </reaction>
</comment>
<dbReference type="Pfam" id="PF00625">
    <property type="entry name" value="Guanylate_kin"/>
    <property type="match status" value="1"/>
</dbReference>
<evidence type="ECO:0000256" key="6">
    <source>
        <dbReference type="ARBA" id="ARBA00022741"/>
    </source>
</evidence>
<proteinExistence type="inferred from homology"/>
<protein>
    <recommendedName>
        <fullName evidence="4 11">Guanylate kinase</fullName>
        <ecNumber evidence="3 11">2.7.4.8</ecNumber>
    </recommendedName>
    <alternativeName>
        <fullName evidence="9 11">GMP kinase</fullName>
    </alternativeName>
</protein>
<sequence>MTRLLVLSGPSGVGKTTVVRQLRERHPEVWVSVSATTRFPRPGEVDGVHYTFVGDEEFDRLVADDALLEWAEFAGNRYGTPRQGVERRLADGVPVVLEIDLQGARQVRERVPDALLVFVAPPSWDELVRRLSGRGTEAPDVVERRLEVARTELAAEPEFDVTLVNTSVDEVCDALVGLLER</sequence>
<evidence type="ECO:0000256" key="7">
    <source>
        <dbReference type="ARBA" id="ARBA00022777"/>
    </source>
</evidence>
<comment type="function">
    <text evidence="1 11">Essential for recycling GMP and indirectly, cGMP.</text>
</comment>
<name>A0A4Q7NSP0_9ACTN</name>
<keyword evidence="11" id="KW-0963">Cytoplasm</keyword>
<keyword evidence="8 11" id="KW-0067">ATP-binding</keyword>
<keyword evidence="7 11" id="KW-0418">Kinase</keyword>
<keyword evidence="6 11" id="KW-0547">Nucleotide-binding</keyword>
<dbReference type="Proteomes" id="UP000293638">
    <property type="component" value="Unassembled WGS sequence"/>
</dbReference>
<feature type="domain" description="Guanylate kinase-like" evidence="12">
    <location>
        <begin position="2"/>
        <end position="180"/>
    </location>
</feature>